<feature type="domain" description="Helicase C-terminal" evidence="11">
    <location>
        <begin position="265"/>
        <end position="416"/>
    </location>
</feature>
<dbReference type="InterPro" id="IPR011545">
    <property type="entry name" value="DEAD/DEAH_box_helicase_dom"/>
</dbReference>
<dbReference type="InterPro" id="IPR014001">
    <property type="entry name" value="Helicase_ATP-bd"/>
</dbReference>
<dbReference type="PROSITE" id="PS51192">
    <property type="entry name" value="HELICASE_ATP_BIND_1"/>
    <property type="match status" value="1"/>
</dbReference>
<dbReference type="Pfam" id="PF00271">
    <property type="entry name" value="Helicase_C"/>
    <property type="match status" value="1"/>
</dbReference>
<dbReference type="NCBIfam" id="TIGR04121">
    <property type="entry name" value="DEXH_lig_assoc"/>
    <property type="match status" value="1"/>
</dbReference>
<dbReference type="GO" id="GO:0006281">
    <property type="term" value="P:DNA repair"/>
    <property type="evidence" value="ECO:0007669"/>
    <property type="project" value="UniProtKB-KW"/>
</dbReference>
<evidence type="ECO:0000256" key="9">
    <source>
        <dbReference type="ARBA" id="ARBA00093467"/>
    </source>
</evidence>
<dbReference type="InterPro" id="IPR052511">
    <property type="entry name" value="ATP-dep_Helicase"/>
</dbReference>
<dbReference type="PROSITE" id="PS51194">
    <property type="entry name" value="HELICASE_CTER"/>
    <property type="match status" value="1"/>
</dbReference>
<dbReference type="CDD" id="cd18796">
    <property type="entry name" value="SF2_C_LHR"/>
    <property type="match status" value="1"/>
</dbReference>
<dbReference type="InterPro" id="IPR027417">
    <property type="entry name" value="P-loop_NTPase"/>
</dbReference>
<dbReference type="SUPFAM" id="SSF52540">
    <property type="entry name" value="P-loop containing nucleoside triphosphate hydrolases"/>
    <property type="match status" value="1"/>
</dbReference>
<dbReference type="Proteomes" id="UP000095087">
    <property type="component" value="Unassembled WGS sequence"/>
</dbReference>
<dbReference type="STRING" id="1177755.A7A08_01813"/>
<dbReference type="EMBL" id="MASI01000004">
    <property type="protein sequence ID" value="ODA67069.1"/>
    <property type="molecule type" value="Genomic_DNA"/>
</dbReference>
<evidence type="ECO:0000256" key="8">
    <source>
        <dbReference type="ARBA" id="ARBA00023235"/>
    </source>
</evidence>
<evidence type="ECO:0000256" key="3">
    <source>
        <dbReference type="ARBA" id="ARBA00022801"/>
    </source>
</evidence>
<dbReference type="SMART" id="SM00487">
    <property type="entry name" value="DEXDc"/>
    <property type="match status" value="1"/>
</dbReference>
<keyword evidence="6" id="KW-0238">DNA-binding</keyword>
<accession>A0A1E2RYE3</accession>
<dbReference type="PANTHER" id="PTHR47962:SF3">
    <property type="entry name" value="LARGE ATP-DEPENDENT HELICASE-RELATED PROTEIN"/>
    <property type="match status" value="1"/>
</dbReference>
<name>A0A1E2RYE3_9HYPH</name>
<dbReference type="RefSeq" id="WP_069095101.1">
    <property type="nucleotide sequence ID" value="NZ_MASI01000004.1"/>
</dbReference>
<keyword evidence="7" id="KW-0234">DNA repair</keyword>
<evidence type="ECO:0000313" key="13">
    <source>
        <dbReference type="Proteomes" id="UP000095087"/>
    </source>
</evidence>
<dbReference type="Pfam" id="PF08494">
    <property type="entry name" value="DEAD_assoc"/>
    <property type="match status" value="1"/>
</dbReference>
<keyword evidence="4 12" id="KW-0347">Helicase</keyword>
<keyword evidence="5" id="KW-0067">ATP-binding</keyword>
<organism evidence="12 13">
    <name type="scientific">Methyloligella halotolerans</name>
    <dbReference type="NCBI Taxonomy" id="1177755"/>
    <lineage>
        <taxon>Bacteria</taxon>
        <taxon>Pseudomonadati</taxon>
        <taxon>Pseudomonadota</taxon>
        <taxon>Alphaproteobacteria</taxon>
        <taxon>Hyphomicrobiales</taxon>
        <taxon>Hyphomicrobiaceae</taxon>
        <taxon>Methyloligella</taxon>
    </lineage>
</organism>
<proteinExistence type="inferred from homology"/>
<dbReference type="InterPro" id="IPR001650">
    <property type="entry name" value="Helicase_C-like"/>
</dbReference>
<dbReference type="InterPro" id="IPR013701">
    <property type="entry name" value="Lhr-like_DEAD/DEAH_assoc"/>
</dbReference>
<dbReference type="SMART" id="SM00490">
    <property type="entry name" value="HELICc"/>
    <property type="match status" value="1"/>
</dbReference>
<dbReference type="AlphaFoldDB" id="A0A1E2RYE3"/>
<reference evidence="12 13" key="1">
    <citation type="submission" date="2016-07" db="EMBL/GenBank/DDBJ databases">
        <title>Draft genome sequence of Methyloligella halotolerans C2T (VKM B-2706T=CCUG 61687T=DSM 25045T), a halotolerant polyhydroxybutyrate accumulating methylotroph.</title>
        <authorList>
            <person name="Vasilenko O.V."/>
            <person name="Doronina N.V."/>
            <person name="Poroshina M.N."/>
            <person name="Tarlachkov S.V."/>
            <person name="Trotsenko Y.A."/>
        </authorList>
    </citation>
    <scope>NUCLEOTIDE SEQUENCE [LARGE SCALE GENOMIC DNA]</scope>
    <source>
        <strain evidence="12 13">VKM B-2706</strain>
    </source>
</reference>
<comment type="caution">
    <text evidence="12">The sequence shown here is derived from an EMBL/GenBank/DDBJ whole genome shotgun (WGS) entry which is preliminary data.</text>
</comment>
<evidence type="ECO:0000256" key="7">
    <source>
        <dbReference type="ARBA" id="ARBA00023204"/>
    </source>
</evidence>
<dbReference type="InterPro" id="IPR045628">
    <property type="entry name" value="Lhr_WH_dom"/>
</dbReference>
<dbReference type="OrthoDB" id="9815222at2"/>
<evidence type="ECO:0000256" key="1">
    <source>
        <dbReference type="ARBA" id="ARBA00022741"/>
    </source>
</evidence>
<sequence length="855" mass="93511">MKAASIRPAESAPDALPEPFAAWFKGRGWEPHAHQLALLERAQAGKDTLLIAPTGGGKTLAGFLPSLVELAERNAGREKGAPSQGIHTLYVSPLKALAVDIARNLATPVEEMGLPITLETRTGDTPASRRQRQRLKPPDILLTTPEQIALMLSHKDSAELFANLRMVIFDELHAFASTKRGDLLALGLARLRTFAPDLRAIGLSATVARPTELAAFLVPNAQDASGPKASKLAEIVTAPSGIAADIAIMPSEADLPWAGHSARYALPEIYEAIKAHKMSLMFVNTRSQAEMLFHLLWDCNEDNLPIALHHGSLDVGQRRRVEAAMVAGKLRAVVCTSTLDLGIDWGDVDLVINVGAPKGASRLAQRIGRANHRLDEPSKALLVPANRFEVVECRAALEAAAEGAQDTPPFRPGALDVLAQHVLCVACSGPFDADALHAEIASAAPYHAITRNDFERIVHFVATGGYALSHYDRYAKLRKTPEGLWRIAHPRVAQQYRLNAGTIVEAPMLRVRLARGKGGALKPKSVLAAGKVLGEVEEWFVEQLSAGDTFLFAGQVLRFEGIRENDAIVTRTTKNEPKIPSYDGGKFPLSTYLADRVRRIFSDQSQWAGLPEQVSDWLRLQADVSSVPSPDEILVETFPRSRKYYFVCYPFEGRLAHQSLGMLLTRRLERAGARPLGFVANEYALAIWGLSDMGEMIRRGRLDLEALFDEDMLGDDLDAWLAESNLMKRSFRTCAIISGLIERRHPGKEKTGRQMTVSSDLVYDVLRAHEPDHILLQAAWADAATGLVDIARLGQFLKRVRGRITHHALSRVSPLSVPVMLEIGRETVPGDAKETLLRETVDELIAEAASGRGQP</sequence>
<dbReference type="EC" id="3.6.4.12" evidence="12"/>
<evidence type="ECO:0000313" key="12">
    <source>
        <dbReference type="EMBL" id="ODA67069.1"/>
    </source>
</evidence>
<evidence type="ECO:0000256" key="6">
    <source>
        <dbReference type="ARBA" id="ARBA00023125"/>
    </source>
</evidence>
<dbReference type="GO" id="GO:0016887">
    <property type="term" value="F:ATP hydrolysis activity"/>
    <property type="evidence" value="ECO:0007669"/>
    <property type="project" value="TreeGrafter"/>
</dbReference>
<evidence type="ECO:0000256" key="2">
    <source>
        <dbReference type="ARBA" id="ARBA00022763"/>
    </source>
</evidence>
<dbReference type="GO" id="GO:0005524">
    <property type="term" value="F:ATP binding"/>
    <property type="evidence" value="ECO:0007669"/>
    <property type="project" value="UniProtKB-KW"/>
</dbReference>
<dbReference type="InterPro" id="IPR026362">
    <property type="entry name" value="DEXH_lig_assoc"/>
</dbReference>
<keyword evidence="8" id="KW-0413">Isomerase</keyword>
<dbReference type="PATRIC" id="fig|1177755.3.peg.1818"/>
<dbReference type="Pfam" id="PF19306">
    <property type="entry name" value="WHD_Lhr"/>
    <property type="match status" value="1"/>
</dbReference>
<feature type="domain" description="Helicase ATP-binding" evidence="10">
    <location>
        <begin position="39"/>
        <end position="225"/>
    </location>
</feature>
<dbReference type="PIRSF" id="PIRSF037307">
    <property type="entry name" value="Lhr-like_helic_prd"/>
    <property type="match status" value="1"/>
</dbReference>
<keyword evidence="3 12" id="KW-0378">Hydrolase</keyword>
<gene>
    <name evidence="12" type="ORF">A7A08_01813</name>
</gene>
<dbReference type="Pfam" id="PF00270">
    <property type="entry name" value="DEAD"/>
    <property type="match status" value="1"/>
</dbReference>
<dbReference type="PANTHER" id="PTHR47962">
    <property type="entry name" value="ATP-DEPENDENT HELICASE LHR-RELATED-RELATED"/>
    <property type="match status" value="1"/>
</dbReference>
<dbReference type="GO" id="GO:0003678">
    <property type="term" value="F:DNA helicase activity"/>
    <property type="evidence" value="ECO:0007669"/>
    <property type="project" value="UniProtKB-EC"/>
</dbReference>
<dbReference type="InterPro" id="IPR017170">
    <property type="entry name" value="Lhr-like"/>
</dbReference>
<keyword evidence="1" id="KW-0547">Nucleotide-binding</keyword>
<evidence type="ECO:0000259" key="11">
    <source>
        <dbReference type="PROSITE" id="PS51194"/>
    </source>
</evidence>
<comment type="similarity">
    <text evidence="9">Belongs to the Lhr helicase family. Lhr-Core subfamily.</text>
</comment>
<keyword evidence="13" id="KW-1185">Reference proteome</keyword>
<protein>
    <submittedName>
        <fullName evidence="12">ATP-dependent DNA helicase RecQ</fullName>
        <ecNumber evidence="12">3.6.4.12</ecNumber>
    </submittedName>
</protein>
<evidence type="ECO:0000256" key="4">
    <source>
        <dbReference type="ARBA" id="ARBA00022806"/>
    </source>
</evidence>
<dbReference type="Gene3D" id="3.40.50.300">
    <property type="entry name" value="P-loop containing nucleotide triphosphate hydrolases"/>
    <property type="match status" value="2"/>
</dbReference>
<evidence type="ECO:0000259" key="10">
    <source>
        <dbReference type="PROSITE" id="PS51192"/>
    </source>
</evidence>
<evidence type="ECO:0000256" key="5">
    <source>
        <dbReference type="ARBA" id="ARBA00022840"/>
    </source>
</evidence>
<dbReference type="GO" id="GO:0003677">
    <property type="term" value="F:DNA binding"/>
    <property type="evidence" value="ECO:0007669"/>
    <property type="project" value="UniProtKB-KW"/>
</dbReference>
<keyword evidence="2" id="KW-0227">DNA damage</keyword>